<gene>
    <name evidence="1" type="ORF">FGO68_gene12815</name>
</gene>
<accession>A0A8J8SWH2</accession>
<reference evidence="1" key="1">
    <citation type="submission" date="2019-06" db="EMBL/GenBank/DDBJ databases">
        <authorList>
            <person name="Zheng W."/>
        </authorList>
    </citation>
    <scope>NUCLEOTIDE SEQUENCE</scope>
    <source>
        <strain evidence="1">QDHG01</strain>
    </source>
</reference>
<sequence>MFAFEGFSSKITSFKNACSSPQKSISTRLTTLYPPGYPLFLATSSATLPFSLSLFSPSSLTKYPCCQSITSMMVLPLGSSATNAALSVLLAAISRVVYEIPRSLSMPSITSSTLQSKSIVLKPSRD</sequence>
<keyword evidence="2" id="KW-1185">Reference proteome</keyword>
<dbReference type="Proteomes" id="UP000785679">
    <property type="component" value="Unassembled WGS sequence"/>
</dbReference>
<evidence type="ECO:0000313" key="2">
    <source>
        <dbReference type="Proteomes" id="UP000785679"/>
    </source>
</evidence>
<name>A0A8J8SWH2_HALGN</name>
<evidence type="ECO:0000313" key="1">
    <source>
        <dbReference type="EMBL" id="TNV72873.1"/>
    </source>
</evidence>
<protein>
    <submittedName>
        <fullName evidence="1">Uncharacterized protein</fullName>
    </submittedName>
</protein>
<dbReference type="AlphaFoldDB" id="A0A8J8SWH2"/>
<comment type="caution">
    <text evidence="1">The sequence shown here is derived from an EMBL/GenBank/DDBJ whole genome shotgun (WGS) entry which is preliminary data.</text>
</comment>
<proteinExistence type="predicted"/>
<dbReference type="EMBL" id="RRYP01020636">
    <property type="protein sequence ID" value="TNV72873.1"/>
    <property type="molecule type" value="Genomic_DNA"/>
</dbReference>
<organism evidence="1 2">
    <name type="scientific">Halteria grandinella</name>
    <dbReference type="NCBI Taxonomy" id="5974"/>
    <lineage>
        <taxon>Eukaryota</taxon>
        <taxon>Sar</taxon>
        <taxon>Alveolata</taxon>
        <taxon>Ciliophora</taxon>
        <taxon>Intramacronucleata</taxon>
        <taxon>Spirotrichea</taxon>
        <taxon>Stichotrichia</taxon>
        <taxon>Sporadotrichida</taxon>
        <taxon>Halteriidae</taxon>
        <taxon>Halteria</taxon>
    </lineage>
</organism>